<keyword evidence="1" id="KW-1133">Transmembrane helix</keyword>
<accession>A0A914VPL4</accession>
<dbReference type="AlphaFoldDB" id="A0A914VPL4"/>
<feature type="transmembrane region" description="Helical" evidence="1">
    <location>
        <begin position="29"/>
        <end position="51"/>
    </location>
</feature>
<protein>
    <submittedName>
        <fullName evidence="3">Uncharacterized protein</fullName>
    </submittedName>
</protein>
<proteinExistence type="predicted"/>
<evidence type="ECO:0000313" key="2">
    <source>
        <dbReference type="Proteomes" id="UP000887566"/>
    </source>
</evidence>
<name>A0A914VPL4_9BILA</name>
<dbReference type="Proteomes" id="UP000887566">
    <property type="component" value="Unplaced"/>
</dbReference>
<keyword evidence="2" id="KW-1185">Reference proteome</keyword>
<organism evidence="2 3">
    <name type="scientific">Plectus sambesii</name>
    <dbReference type="NCBI Taxonomy" id="2011161"/>
    <lineage>
        <taxon>Eukaryota</taxon>
        <taxon>Metazoa</taxon>
        <taxon>Ecdysozoa</taxon>
        <taxon>Nematoda</taxon>
        <taxon>Chromadorea</taxon>
        <taxon>Plectida</taxon>
        <taxon>Plectina</taxon>
        <taxon>Plectoidea</taxon>
        <taxon>Plectidae</taxon>
        <taxon>Plectus</taxon>
    </lineage>
</organism>
<evidence type="ECO:0000313" key="3">
    <source>
        <dbReference type="WBParaSite" id="PSAMB.scaffold2267size24209.g17157.t1"/>
    </source>
</evidence>
<sequence length="160" mass="16125">MVVRTKKGCKPLPFCAPPKWWPTDPALRLGLNVFCCMTLPVWILPALIIYLPMWFMKGSESASQTGTSATTTGGATTGGTAGTAGATGGAVATVGGGLKLGTVIVAVVAGGITGTAVTGGVVGGVVIAGKTIIDHINEDNALNTTGILPGFSKYEPWGFC</sequence>
<dbReference type="WBParaSite" id="PSAMB.scaffold2267size24209.g17157.t1">
    <property type="protein sequence ID" value="PSAMB.scaffold2267size24209.g17157.t1"/>
    <property type="gene ID" value="PSAMB.scaffold2267size24209.g17157"/>
</dbReference>
<evidence type="ECO:0000256" key="1">
    <source>
        <dbReference type="SAM" id="Phobius"/>
    </source>
</evidence>
<keyword evidence="1" id="KW-0812">Transmembrane</keyword>
<reference evidence="3" key="1">
    <citation type="submission" date="2022-11" db="UniProtKB">
        <authorList>
            <consortium name="WormBaseParasite"/>
        </authorList>
    </citation>
    <scope>IDENTIFICATION</scope>
</reference>
<keyword evidence="1" id="KW-0472">Membrane</keyword>